<protein>
    <recommendedName>
        <fullName evidence="3">DUF4283 domain-containing protein</fullName>
    </recommendedName>
</protein>
<dbReference type="PANTHER" id="PTHR34427">
    <property type="entry name" value="DUF4283 DOMAIN PROTEIN"/>
    <property type="match status" value="1"/>
</dbReference>
<evidence type="ECO:0000313" key="1">
    <source>
        <dbReference type="EMBL" id="KAJ4833584.1"/>
    </source>
</evidence>
<accession>A0A9Q0FL95</accession>
<dbReference type="EMBL" id="JAKUCV010004912">
    <property type="protein sequence ID" value="KAJ4833584.1"/>
    <property type="molecule type" value="Genomic_DNA"/>
</dbReference>
<evidence type="ECO:0008006" key="3">
    <source>
        <dbReference type="Google" id="ProtNLM"/>
    </source>
</evidence>
<keyword evidence="2" id="KW-1185">Reference proteome</keyword>
<sequence>MNDCLENRNSWMGEYFQLVKEWGMKDYASHCTCWINIDGTPPQAWCGEFFKSITLHFGKFIQLFNNTETSNSLEVARVQVLTIYKEPIVRVFKALVGGRPFEISVVESPTGMS</sequence>
<organism evidence="1 2">
    <name type="scientific">Turnera subulata</name>
    <dbReference type="NCBI Taxonomy" id="218843"/>
    <lineage>
        <taxon>Eukaryota</taxon>
        <taxon>Viridiplantae</taxon>
        <taxon>Streptophyta</taxon>
        <taxon>Embryophyta</taxon>
        <taxon>Tracheophyta</taxon>
        <taxon>Spermatophyta</taxon>
        <taxon>Magnoliopsida</taxon>
        <taxon>eudicotyledons</taxon>
        <taxon>Gunneridae</taxon>
        <taxon>Pentapetalae</taxon>
        <taxon>rosids</taxon>
        <taxon>fabids</taxon>
        <taxon>Malpighiales</taxon>
        <taxon>Passifloraceae</taxon>
        <taxon>Turnera</taxon>
    </lineage>
</organism>
<proteinExistence type="predicted"/>
<name>A0A9Q0FL95_9ROSI</name>
<comment type="caution">
    <text evidence="1">The sequence shown here is derived from an EMBL/GenBank/DDBJ whole genome shotgun (WGS) entry which is preliminary data.</text>
</comment>
<evidence type="ECO:0000313" key="2">
    <source>
        <dbReference type="Proteomes" id="UP001141552"/>
    </source>
</evidence>
<dbReference type="PANTHER" id="PTHR34427:SF5">
    <property type="entry name" value="DUF4283 DOMAIN-CONTAINING PROTEIN"/>
    <property type="match status" value="1"/>
</dbReference>
<dbReference type="Proteomes" id="UP001141552">
    <property type="component" value="Unassembled WGS sequence"/>
</dbReference>
<reference evidence="1" key="2">
    <citation type="journal article" date="2023" name="Plants (Basel)">
        <title>Annotation of the Turnera subulata (Passifloraceae) Draft Genome Reveals the S-Locus Evolved after the Divergence of Turneroideae from Passifloroideae in a Stepwise Manner.</title>
        <authorList>
            <person name="Henning P.M."/>
            <person name="Roalson E.H."/>
            <person name="Mir W."/>
            <person name="McCubbin A.G."/>
            <person name="Shore J.S."/>
        </authorList>
    </citation>
    <scope>NUCLEOTIDE SEQUENCE</scope>
    <source>
        <tissue evidence="1">Leaves</tissue>
    </source>
</reference>
<reference evidence="1" key="1">
    <citation type="submission" date="2022-02" db="EMBL/GenBank/DDBJ databases">
        <authorList>
            <person name="Henning P.M."/>
            <person name="McCubbin A.G."/>
            <person name="Shore J.S."/>
        </authorList>
    </citation>
    <scope>NUCLEOTIDE SEQUENCE</scope>
    <source>
        <strain evidence="1">F60SS</strain>
        <tissue evidence="1">Leaves</tissue>
    </source>
</reference>
<dbReference type="AlphaFoldDB" id="A0A9Q0FL95"/>
<gene>
    <name evidence="1" type="ORF">Tsubulata_005959</name>
</gene>